<sequence>MSDIDLTVSHDVLGEYNRLNFDDVKLKYKDPGTMYAFDVLNEKVTSGYLIKLAAFRHLRDLQRQGREDFPYTYNLVEVKNILKFASIAPNVDTGEPTKLMPWQKFIMSQLMGWRNDNGGKRYSRAIISVGRGQGKTYLLAILMCYTFMMESLGLSNQDYLVSSINYKQTNKLFGYIKTMLKTIIKTEPFKELANEVGLDERAIQSDQIIMRKQNNIIRPISHEAGQYDSFHFTTAIFDEIGEVKSRDKISKIISGQVKVTNRQFIQISTSYPDPTVPFRADQIMLQQAMEQDFNRDADSYLGLIWAQDSLDESFKPETWSKSNPLLDLPSEKKTLMQGLVDKRDSDMLSGNIADFQNKNMNLWLQQKADSYLSLDDINAAVIPEFDIRGKEVYIGFDNSLMSDNTAFAFVYPYVDKNGINKWHIEQHSFIPWNKAGSIEVKEKQDGINYRALEQLGLCTITTHPEGLINPDQVYRYMLEYVDNNNLQVMLFAYDSWGATDYIKRMENNLSWEFMPVKQTTQFLMHPTKFLQTGFIEKTITRLDDKVMEKALLNAVIKEDKVGIQVDKDKATLKIDVVDAIIDALYQGMYHFEEFSEINNPSKAVERMTPQERYDWLFGENSDSGVMDDELYDWRDDDDF</sequence>
<dbReference type="Pfam" id="PF20441">
    <property type="entry name" value="TerL_nuclease"/>
    <property type="match status" value="1"/>
</dbReference>
<dbReference type="Pfam" id="PF03354">
    <property type="entry name" value="TerL_ATPase"/>
    <property type="match status" value="1"/>
</dbReference>
<dbReference type="eggNOG" id="COG4626">
    <property type="taxonomic scope" value="Bacteria"/>
</dbReference>
<dbReference type="GO" id="GO:0004519">
    <property type="term" value="F:endonuclease activity"/>
    <property type="evidence" value="ECO:0007669"/>
    <property type="project" value="InterPro"/>
</dbReference>
<evidence type="ECO:0000313" key="4">
    <source>
        <dbReference type="Proteomes" id="UP000030643"/>
    </source>
</evidence>
<dbReference type="AlphaFoldDB" id="A0A069CXC5"/>
<evidence type="ECO:0000313" key="3">
    <source>
        <dbReference type="EMBL" id="GAK32022.1"/>
    </source>
</evidence>
<reference evidence="4" key="1">
    <citation type="journal article" date="2014" name="Genome Announc.">
        <title>Draft genome sequence of Weissella oryzae SG25T, isolated from fermented rice grains.</title>
        <authorList>
            <person name="Tanizawa Y."/>
            <person name="Fujisawa T."/>
            <person name="Mochizuki T."/>
            <person name="Kaminuma E."/>
            <person name="Suzuki Y."/>
            <person name="Nakamura Y."/>
            <person name="Tohno M."/>
        </authorList>
    </citation>
    <scope>NUCLEOTIDE SEQUENCE [LARGE SCALE GENOMIC DNA]</scope>
    <source>
        <strain evidence="4">DSM 25784 / JCM 18191 / LMG 30913 / SG25</strain>
    </source>
</reference>
<gene>
    <name evidence="3" type="ORF">WOSG25_240110</name>
</gene>
<name>A0A069CXC5_WEIOS</name>
<organism evidence="3 4">
    <name type="scientific">Weissella oryzae (strain DSM 25784 / JCM 18191 / LMG 30913 / SG25)</name>
    <dbReference type="NCBI Taxonomy" id="1329250"/>
    <lineage>
        <taxon>Bacteria</taxon>
        <taxon>Bacillati</taxon>
        <taxon>Bacillota</taxon>
        <taxon>Bacilli</taxon>
        <taxon>Lactobacillales</taxon>
        <taxon>Lactobacillaceae</taxon>
        <taxon>Weissella</taxon>
    </lineage>
</organism>
<feature type="domain" description="Terminase large subunit-like ATPase" evidence="1">
    <location>
        <begin position="101"/>
        <end position="269"/>
    </location>
</feature>
<dbReference type="PANTHER" id="PTHR41287:SF1">
    <property type="entry name" value="PROTEIN YMFN"/>
    <property type="match status" value="1"/>
</dbReference>
<dbReference type="Proteomes" id="UP000030643">
    <property type="component" value="Unassembled WGS sequence"/>
</dbReference>
<accession>A0A069CXC5</accession>
<dbReference type="InterPro" id="IPR046461">
    <property type="entry name" value="TerL_ATPase"/>
</dbReference>
<dbReference type="InterPro" id="IPR046462">
    <property type="entry name" value="TerL_nuclease"/>
</dbReference>
<dbReference type="InterPro" id="IPR027417">
    <property type="entry name" value="P-loop_NTPase"/>
</dbReference>
<keyword evidence="4" id="KW-1185">Reference proteome</keyword>
<dbReference type="STRING" id="1329250.WOSG25_240110"/>
<evidence type="ECO:0000259" key="1">
    <source>
        <dbReference type="Pfam" id="PF03354"/>
    </source>
</evidence>
<dbReference type="RefSeq" id="WP_027699904.1">
    <property type="nucleotide sequence ID" value="NZ_DF820507.1"/>
</dbReference>
<feature type="domain" description="Terminase large subunit-like endonuclease" evidence="2">
    <location>
        <begin position="296"/>
        <end position="586"/>
    </location>
</feature>
<dbReference type="EMBL" id="DF820507">
    <property type="protein sequence ID" value="GAK32022.1"/>
    <property type="molecule type" value="Genomic_DNA"/>
</dbReference>
<proteinExistence type="predicted"/>
<dbReference type="Gene3D" id="3.40.50.300">
    <property type="entry name" value="P-loop containing nucleotide triphosphate hydrolases"/>
    <property type="match status" value="1"/>
</dbReference>
<dbReference type="OrthoDB" id="9760250at2"/>
<evidence type="ECO:0000259" key="2">
    <source>
        <dbReference type="Pfam" id="PF20441"/>
    </source>
</evidence>
<dbReference type="PANTHER" id="PTHR41287">
    <property type="match status" value="1"/>
</dbReference>
<dbReference type="InterPro" id="IPR005021">
    <property type="entry name" value="Terminase_largesu-like"/>
</dbReference>
<protein>
    <submittedName>
        <fullName evidence="3">Phage terminase large subunit</fullName>
    </submittedName>
</protein>